<evidence type="ECO:0000313" key="2">
    <source>
        <dbReference type="Proteomes" id="UP000002899"/>
    </source>
</evidence>
<dbReference type="VEuPathDB" id="PiroplasmaDB:BMR1_02g00585"/>
<dbReference type="GeneID" id="24423907"/>
<accession>A0A1R4AA02</accession>
<gene>
    <name evidence="1" type="ORF">BMR1_02g00585</name>
</gene>
<protein>
    <submittedName>
        <fullName evidence="1">Uncharacterized protein</fullName>
    </submittedName>
</protein>
<name>A0A1R4AA02_BABMR</name>
<dbReference type="Proteomes" id="UP000002899">
    <property type="component" value="Chromosome II"/>
</dbReference>
<dbReference type="EMBL" id="FO082872">
    <property type="protein sequence ID" value="SJK85823.1"/>
    <property type="molecule type" value="Genomic_DNA"/>
</dbReference>
<reference evidence="1 2" key="2">
    <citation type="journal article" date="2013" name="PLoS ONE">
        <title>Whole genome mapping and re-organization of the nuclear and mitochondrial genomes of Babesia microti isolates.</title>
        <authorList>
            <person name="Cornillot E."/>
            <person name="Dassouli A."/>
            <person name="Garg A."/>
            <person name="Pachikara N."/>
            <person name="Randazzo S."/>
            <person name="Depoix D."/>
            <person name="Carcy B."/>
            <person name="Delbecq S."/>
            <person name="Frutos R."/>
            <person name="Silva J.C."/>
            <person name="Sutton R."/>
            <person name="Krause P.J."/>
            <person name="Mamoun C.B."/>
        </authorList>
    </citation>
    <scope>NUCLEOTIDE SEQUENCE [LARGE SCALE GENOMIC DNA]</scope>
    <source>
        <strain evidence="1 2">RI</strain>
    </source>
</reference>
<dbReference type="KEGG" id="bmic:BMR1_02g00585"/>
<organism evidence="1 2">
    <name type="scientific">Babesia microti (strain RI)</name>
    <dbReference type="NCBI Taxonomy" id="1133968"/>
    <lineage>
        <taxon>Eukaryota</taxon>
        <taxon>Sar</taxon>
        <taxon>Alveolata</taxon>
        <taxon>Apicomplexa</taxon>
        <taxon>Aconoidasida</taxon>
        <taxon>Piroplasmida</taxon>
        <taxon>Babesiidae</taxon>
        <taxon>Babesia</taxon>
    </lineage>
</organism>
<sequence length="68" mass="7875">MSKSAGKIRLLVSKYFRPKCKKEILPTYLSLKRSSRIPISTTKMYSLDTVPSNIYSKYIQDHTNGYNN</sequence>
<reference evidence="1 2" key="3">
    <citation type="journal article" date="2016" name="Sci. Rep.">
        <title>Genome-wide diversity and gene expression profiling of Babesia microti isolates identify polymorphic genes that mediate host-pathogen interactions.</title>
        <authorList>
            <person name="Silva J.C."/>
            <person name="Cornillot E."/>
            <person name="McCracken C."/>
            <person name="Usmani-Brown S."/>
            <person name="Dwivedi A."/>
            <person name="Ifeonu O.O."/>
            <person name="Crabtree J."/>
            <person name="Gotia H.T."/>
            <person name="Virji A.Z."/>
            <person name="Reynes C."/>
            <person name="Colinge J."/>
            <person name="Kumar V."/>
            <person name="Lawres L."/>
            <person name="Pazzi J.E."/>
            <person name="Pablo J.V."/>
            <person name="Hung C."/>
            <person name="Brancato J."/>
            <person name="Kumari P."/>
            <person name="Orvis J."/>
            <person name="Tretina K."/>
            <person name="Chibucos M."/>
            <person name="Ott S."/>
            <person name="Sadzewicz L."/>
            <person name="Sengamalay N."/>
            <person name="Shetty A.C."/>
            <person name="Su Q."/>
            <person name="Tallon L."/>
            <person name="Fraser C.M."/>
            <person name="Frutos R."/>
            <person name="Molina D.M."/>
            <person name="Krause P.J."/>
            <person name="Ben Mamoun C."/>
        </authorList>
    </citation>
    <scope>NUCLEOTIDE SEQUENCE [LARGE SCALE GENOMIC DNA]</scope>
    <source>
        <strain evidence="1 2">RI</strain>
    </source>
</reference>
<evidence type="ECO:0000313" key="1">
    <source>
        <dbReference type="EMBL" id="SJK85823.1"/>
    </source>
</evidence>
<reference evidence="1 2" key="1">
    <citation type="journal article" date="2012" name="Nucleic Acids Res.">
        <title>Sequencing of the smallest Apicomplexan genome from the human pathogen Babesia microti.</title>
        <authorList>
            <person name="Cornillot E."/>
            <person name="Hadj-Kaddour K."/>
            <person name="Dassouli A."/>
            <person name="Noel B."/>
            <person name="Ranwez V."/>
            <person name="Vacherie B."/>
            <person name="Augagneur Y."/>
            <person name="Bres V."/>
            <person name="Duclos A."/>
            <person name="Randazzo S."/>
            <person name="Carcy B."/>
            <person name="Debierre-Grockiego F."/>
            <person name="Delbecq S."/>
            <person name="Moubri-Menage K."/>
            <person name="Shams-Eldin H."/>
            <person name="Usmani-Brown S."/>
            <person name="Bringaud F."/>
            <person name="Wincker P."/>
            <person name="Vivares C.P."/>
            <person name="Schwarz R.T."/>
            <person name="Schetters T.P."/>
            <person name="Krause P.J."/>
            <person name="Gorenflot A."/>
            <person name="Berry V."/>
            <person name="Barbe V."/>
            <person name="Ben Mamoun C."/>
        </authorList>
    </citation>
    <scope>NUCLEOTIDE SEQUENCE [LARGE SCALE GENOMIC DNA]</scope>
    <source>
        <strain evidence="1 2">RI</strain>
    </source>
</reference>
<keyword evidence="2" id="KW-1185">Reference proteome</keyword>
<dbReference type="RefSeq" id="XP_021338041.1">
    <property type="nucleotide sequence ID" value="XM_021483078.1"/>
</dbReference>
<dbReference type="AlphaFoldDB" id="A0A1R4AA02"/>
<proteinExistence type="predicted"/>